<reference evidence="2" key="1">
    <citation type="submission" date="2015-02" db="EMBL/GenBank/DDBJ databases">
        <title>Genome sequencing for Strongylocentrotus purpuratus.</title>
        <authorList>
            <person name="Murali S."/>
            <person name="Liu Y."/>
            <person name="Vee V."/>
            <person name="English A."/>
            <person name="Wang M."/>
            <person name="Skinner E."/>
            <person name="Han Y."/>
            <person name="Muzny D.M."/>
            <person name="Worley K.C."/>
            <person name="Gibbs R.A."/>
        </authorList>
    </citation>
    <scope>NUCLEOTIDE SEQUENCE</scope>
</reference>
<keyword evidence="2" id="KW-1185">Reference proteome</keyword>
<protein>
    <recommendedName>
        <fullName evidence="3">Reverse transcriptase</fullName>
    </recommendedName>
</protein>
<dbReference type="OMA" id="HEKDEAH"/>
<dbReference type="InParanoid" id="A0A7M7HKL7"/>
<proteinExistence type="predicted"/>
<organism evidence="1 2">
    <name type="scientific">Strongylocentrotus purpuratus</name>
    <name type="common">Purple sea urchin</name>
    <dbReference type="NCBI Taxonomy" id="7668"/>
    <lineage>
        <taxon>Eukaryota</taxon>
        <taxon>Metazoa</taxon>
        <taxon>Echinodermata</taxon>
        <taxon>Eleutherozoa</taxon>
        <taxon>Echinozoa</taxon>
        <taxon>Echinoidea</taxon>
        <taxon>Euechinoidea</taxon>
        <taxon>Echinacea</taxon>
        <taxon>Camarodonta</taxon>
        <taxon>Echinidea</taxon>
        <taxon>Strongylocentrotidae</taxon>
        <taxon>Strongylocentrotus</taxon>
    </lineage>
</organism>
<dbReference type="GeneID" id="105437395"/>
<dbReference type="OrthoDB" id="5959732at2759"/>
<evidence type="ECO:0000313" key="2">
    <source>
        <dbReference type="Proteomes" id="UP000007110"/>
    </source>
</evidence>
<dbReference type="PANTHER" id="PTHR47510">
    <property type="entry name" value="REVERSE TRANSCRIPTASE DOMAIN-CONTAINING PROTEIN"/>
    <property type="match status" value="1"/>
</dbReference>
<dbReference type="RefSeq" id="XP_011662230.2">
    <property type="nucleotide sequence ID" value="XM_011663928.2"/>
</dbReference>
<name>A0A7M7HKL7_STRPU</name>
<evidence type="ECO:0008006" key="3">
    <source>
        <dbReference type="Google" id="ProtNLM"/>
    </source>
</evidence>
<dbReference type="PANTHER" id="PTHR47510:SF3">
    <property type="entry name" value="ENDO_EXONUCLEASE_PHOSPHATASE DOMAIN-CONTAINING PROTEIN"/>
    <property type="match status" value="1"/>
</dbReference>
<accession>A0A7M7HKL7</accession>
<dbReference type="AlphaFoldDB" id="A0A7M7HKL7"/>
<dbReference type="Proteomes" id="UP000007110">
    <property type="component" value="Unassembled WGS sequence"/>
</dbReference>
<evidence type="ECO:0000313" key="1">
    <source>
        <dbReference type="EnsemblMetazoa" id="XP_011662230"/>
    </source>
</evidence>
<sequence length="297" mass="33772">MTRVVRPMRASDIQRFGDWISHDDWAEVLTDDNAQFACDTFYERVTSHTNRCFPSKKVKIHVRDKPWVTPYLKSLIKKRQDAFAQGNNAQWRILRNQVQKEKQKLKANFYLGRVKQLKDENPASWYRHLKILTGNRSPPLEIVDGSCDAASEDLDAQIAEDIKTFFADVNADIPPLDQHDLPAYLPSPDATKQVTVWQVYNELKQIKPGKSGGSDGIPARLIREFAIFLATPLCHILNMSYATCSVPSCWKKAILVPIPKEPPPVTVDKLRPISLTDHFAKIAELFIAKQVIHDISA</sequence>
<reference evidence="1" key="2">
    <citation type="submission" date="2021-01" db="UniProtKB">
        <authorList>
            <consortium name="EnsemblMetazoa"/>
        </authorList>
    </citation>
    <scope>IDENTIFICATION</scope>
</reference>
<dbReference type="EnsemblMetazoa" id="XM_011663928">
    <property type="protein sequence ID" value="XP_011662230"/>
    <property type="gene ID" value="LOC105437395"/>
</dbReference>
<dbReference type="KEGG" id="spu:105437395"/>